<feature type="domain" description="Fe2OG dioxygenase" evidence="1">
    <location>
        <begin position="120"/>
        <end position="228"/>
    </location>
</feature>
<dbReference type="GO" id="GO:0016491">
    <property type="term" value="F:oxidoreductase activity"/>
    <property type="evidence" value="ECO:0007669"/>
    <property type="project" value="TreeGrafter"/>
</dbReference>
<gene>
    <name evidence="2" type="ORF">TTHERM_00219000</name>
</gene>
<accession>I7MKU4</accession>
<keyword evidence="3" id="KW-1185">Reference proteome</keyword>
<dbReference type="PANTHER" id="PTHR12463">
    <property type="entry name" value="OXYGENASE-RELATED"/>
    <property type="match status" value="1"/>
</dbReference>
<dbReference type="EMBL" id="GG662621">
    <property type="protein sequence ID" value="EAS00327.1"/>
    <property type="molecule type" value="Genomic_DNA"/>
</dbReference>
<reference evidence="3" key="1">
    <citation type="journal article" date="2006" name="PLoS Biol.">
        <title>Macronuclear genome sequence of the ciliate Tetrahymena thermophila, a model eukaryote.</title>
        <authorList>
            <person name="Eisen J.A."/>
            <person name="Coyne R.S."/>
            <person name="Wu M."/>
            <person name="Wu D."/>
            <person name="Thiagarajan M."/>
            <person name="Wortman J.R."/>
            <person name="Badger J.H."/>
            <person name="Ren Q."/>
            <person name="Amedeo P."/>
            <person name="Jones K.M."/>
            <person name="Tallon L.J."/>
            <person name="Delcher A.L."/>
            <person name="Salzberg S.L."/>
            <person name="Silva J.C."/>
            <person name="Haas B.J."/>
            <person name="Majoros W.H."/>
            <person name="Farzad M."/>
            <person name="Carlton J.M."/>
            <person name="Smith R.K. Jr."/>
            <person name="Garg J."/>
            <person name="Pearlman R.E."/>
            <person name="Karrer K.M."/>
            <person name="Sun L."/>
            <person name="Manning G."/>
            <person name="Elde N.C."/>
            <person name="Turkewitz A.P."/>
            <person name="Asai D.J."/>
            <person name="Wilkes D.E."/>
            <person name="Wang Y."/>
            <person name="Cai H."/>
            <person name="Collins K."/>
            <person name="Stewart B.A."/>
            <person name="Lee S.R."/>
            <person name="Wilamowska K."/>
            <person name="Weinberg Z."/>
            <person name="Ruzzo W.L."/>
            <person name="Wloga D."/>
            <person name="Gaertig J."/>
            <person name="Frankel J."/>
            <person name="Tsao C.-C."/>
            <person name="Gorovsky M.A."/>
            <person name="Keeling P.J."/>
            <person name="Waller R.F."/>
            <person name="Patron N.J."/>
            <person name="Cherry J.M."/>
            <person name="Stover N.A."/>
            <person name="Krieger C.J."/>
            <person name="del Toro C."/>
            <person name="Ryder H.F."/>
            <person name="Williamson S.C."/>
            <person name="Barbeau R.A."/>
            <person name="Hamilton E.P."/>
            <person name="Orias E."/>
        </authorList>
    </citation>
    <scope>NUCLEOTIDE SEQUENCE [LARGE SCALE GENOMIC DNA]</scope>
    <source>
        <strain evidence="3">SB210</strain>
    </source>
</reference>
<dbReference type="Gene3D" id="2.60.120.590">
    <property type="entry name" value="Alpha-ketoglutarate-dependent dioxygenase AlkB-like"/>
    <property type="match status" value="1"/>
</dbReference>
<dbReference type="OrthoDB" id="271595at2759"/>
<dbReference type="Proteomes" id="UP000009168">
    <property type="component" value="Unassembled WGS sequence"/>
</dbReference>
<dbReference type="InterPro" id="IPR037151">
    <property type="entry name" value="AlkB-like_sf"/>
</dbReference>
<dbReference type="GeneID" id="7837676"/>
<dbReference type="eggNOG" id="KOG4176">
    <property type="taxonomic scope" value="Eukaryota"/>
</dbReference>
<organism evidence="2 3">
    <name type="scientific">Tetrahymena thermophila (strain SB210)</name>
    <dbReference type="NCBI Taxonomy" id="312017"/>
    <lineage>
        <taxon>Eukaryota</taxon>
        <taxon>Sar</taxon>
        <taxon>Alveolata</taxon>
        <taxon>Ciliophora</taxon>
        <taxon>Intramacronucleata</taxon>
        <taxon>Oligohymenophorea</taxon>
        <taxon>Hymenostomatida</taxon>
        <taxon>Tetrahymenina</taxon>
        <taxon>Tetrahymenidae</taxon>
        <taxon>Tetrahymena</taxon>
    </lineage>
</organism>
<dbReference type="InterPro" id="IPR032857">
    <property type="entry name" value="ALKBH4"/>
</dbReference>
<evidence type="ECO:0000313" key="3">
    <source>
        <dbReference type="Proteomes" id="UP000009168"/>
    </source>
</evidence>
<dbReference type="PANTHER" id="PTHR12463:SF1">
    <property type="entry name" value="2-OXOGLUTARATE AND FE-DEPENDENT OXYGENASE FAMILY PROTEIN"/>
    <property type="match status" value="1"/>
</dbReference>
<dbReference type="KEGG" id="tet:TTHERM_00219000"/>
<dbReference type="AlphaFoldDB" id="I7MKU4"/>
<evidence type="ECO:0000313" key="2">
    <source>
        <dbReference type="EMBL" id="EAS00327.1"/>
    </source>
</evidence>
<dbReference type="InParanoid" id="I7MKU4"/>
<proteinExistence type="predicted"/>
<dbReference type="InterPro" id="IPR005123">
    <property type="entry name" value="Oxoglu/Fe-dep_dioxygenase_dom"/>
</dbReference>
<dbReference type="InterPro" id="IPR027450">
    <property type="entry name" value="AlkB-like"/>
</dbReference>
<dbReference type="RefSeq" id="XP_001020572.1">
    <property type="nucleotide sequence ID" value="XM_001020572.1"/>
</dbReference>
<protein>
    <submittedName>
        <fullName evidence="2">2OG-Fe(II) oxygenase family oxidoreductase</fullName>
    </submittedName>
</protein>
<dbReference type="SMR" id="I7MKU4"/>
<name>I7MKU4_TETTS</name>
<dbReference type="Pfam" id="PF13532">
    <property type="entry name" value="2OG-FeII_Oxy_2"/>
    <property type="match status" value="1"/>
</dbReference>
<evidence type="ECO:0000259" key="1">
    <source>
        <dbReference type="PROSITE" id="PS51471"/>
    </source>
</evidence>
<dbReference type="GO" id="GO:0070988">
    <property type="term" value="P:demethylation"/>
    <property type="evidence" value="ECO:0007669"/>
    <property type="project" value="InterPro"/>
</dbReference>
<dbReference type="PROSITE" id="PS51471">
    <property type="entry name" value="FE2OG_OXY"/>
    <property type="match status" value="1"/>
</dbReference>
<dbReference type="OMA" id="AHVENFR"/>
<dbReference type="GO" id="GO:0032451">
    <property type="term" value="F:demethylase activity"/>
    <property type="evidence" value="ECO:0007669"/>
    <property type="project" value="TreeGrafter"/>
</dbReference>
<sequence>MFTFKLVYRFSQIAKRLCNEKDIIFHVNSKPQQINGLMYFPNYVNEKEAEILSNTVDSNQWLVNIRRRQQHYGVVYYHTRHNLSEIQPESSESEKALDLSVFDWLIQRLINDEVFDVSYPPNQCLVNEYDNKDKLGCHVENIEAFGPIIAGLSLHNPSYLALREVENKENKVQLYLEPRSLYVLTSDSRYKWEHGVTKMKEIYNPITQQTIIKNETYRRVSLTFRHVLFEGTKKVRKGEDSEVPPNYFKKTQQL</sequence>
<dbReference type="HOGENOM" id="CLU_1001685_0_0_1"/>
<dbReference type="SUPFAM" id="SSF51197">
    <property type="entry name" value="Clavaminate synthase-like"/>
    <property type="match status" value="1"/>
</dbReference>